<reference evidence="1" key="1">
    <citation type="journal article" date="2009" name="PLoS Genet.">
        <title>Sequencing, mapping, and analysis of 27,455 maize full-length cDNAs.</title>
        <authorList>
            <person name="Soderlund C."/>
            <person name="Descour A."/>
            <person name="Kudrna D."/>
            <person name="Bomhoff M."/>
            <person name="Boyd L."/>
            <person name="Currie J."/>
            <person name="Angelova A."/>
            <person name="Collura K."/>
            <person name="Wissotski M."/>
            <person name="Ashley E."/>
            <person name="Morrow D."/>
            <person name="Fernandes J."/>
            <person name="Walbot V."/>
            <person name="Yu Y."/>
        </authorList>
    </citation>
    <scope>NUCLEOTIDE SEQUENCE</scope>
    <source>
        <strain evidence="1">B73</strain>
    </source>
</reference>
<proteinExistence type="evidence at transcript level"/>
<dbReference type="EMBL" id="BT084869">
    <property type="protein sequence ID" value="ACR35222.1"/>
    <property type="molecule type" value="mRNA"/>
</dbReference>
<dbReference type="AlphaFoldDB" id="C4J222"/>
<protein>
    <submittedName>
        <fullName evidence="1">Uncharacterized protein</fullName>
    </submittedName>
</protein>
<name>C4J222_MAIZE</name>
<sequence>MRVGRVAPGGDEVDLVLLGLLEHPLVAVVGCHFPYQPFTVVVDVVGHLEEELRLQALGGLLPGSSTLRRVGGGGGGGGRSSCALVVTGRGCEVAESILPCQDPVPPVPSCPVVYAALEIPFWGRVVSGEDPPEDGVHPLRVVVAAEAAQRVLEQVRHGQRAELLLHCRQQKRRSCLRRPRTS</sequence>
<reference evidence="1" key="2">
    <citation type="submission" date="2012-06" db="EMBL/GenBank/DDBJ databases">
        <authorList>
            <person name="Yu Y."/>
            <person name="Currie J."/>
            <person name="Lomeli R."/>
            <person name="Angelova A."/>
            <person name="Collura K."/>
            <person name="Wissotski M."/>
            <person name="Campos D."/>
            <person name="Kudrna D."/>
            <person name="Golser W."/>
            <person name="Ashely E."/>
            <person name="Descour A."/>
            <person name="Fernandes J."/>
            <person name="Soderlund C."/>
            <person name="Walbot V."/>
        </authorList>
    </citation>
    <scope>NUCLEOTIDE SEQUENCE</scope>
    <source>
        <strain evidence="1">B73</strain>
    </source>
</reference>
<accession>C4J222</accession>
<organism evidence="1">
    <name type="scientific">Zea mays</name>
    <name type="common">Maize</name>
    <dbReference type="NCBI Taxonomy" id="4577"/>
    <lineage>
        <taxon>Eukaryota</taxon>
        <taxon>Viridiplantae</taxon>
        <taxon>Streptophyta</taxon>
        <taxon>Embryophyta</taxon>
        <taxon>Tracheophyta</taxon>
        <taxon>Spermatophyta</taxon>
        <taxon>Magnoliopsida</taxon>
        <taxon>Liliopsida</taxon>
        <taxon>Poales</taxon>
        <taxon>Poaceae</taxon>
        <taxon>PACMAD clade</taxon>
        <taxon>Panicoideae</taxon>
        <taxon>Andropogonodae</taxon>
        <taxon>Andropogoneae</taxon>
        <taxon>Tripsacinae</taxon>
        <taxon>Zea</taxon>
    </lineage>
</organism>
<evidence type="ECO:0000313" key="1">
    <source>
        <dbReference type="EMBL" id="ACR35222.1"/>
    </source>
</evidence>